<evidence type="ECO:0000256" key="2">
    <source>
        <dbReference type="ARBA" id="ARBA00006611"/>
    </source>
</evidence>
<feature type="domain" description="Bacterial type II secretion system protein E" evidence="6">
    <location>
        <begin position="384"/>
        <end position="398"/>
    </location>
</feature>
<dbReference type="EMBL" id="BAABKE010000001">
    <property type="protein sequence ID" value="GAA5094227.1"/>
    <property type="molecule type" value="Genomic_DNA"/>
</dbReference>
<keyword evidence="5" id="KW-0067">ATP-binding</keyword>
<keyword evidence="4" id="KW-0547">Nucleotide-binding</keyword>
<reference evidence="8" key="1">
    <citation type="journal article" date="2019" name="Int. J. Syst. Evol. Microbiol.">
        <title>The Global Catalogue of Microorganisms (GCM) 10K type strain sequencing project: providing services to taxonomists for standard genome sequencing and annotation.</title>
        <authorList>
            <consortium name="The Broad Institute Genomics Platform"/>
            <consortium name="The Broad Institute Genome Sequencing Center for Infectious Disease"/>
            <person name="Wu L."/>
            <person name="Ma J."/>
        </authorList>
    </citation>
    <scope>NUCLEOTIDE SEQUENCE [LARGE SCALE GENOMIC DNA]</scope>
    <source>
        <strain evidence="8">JCM 18424</strain>
    </source>
</reference>
<dbReference type="InterPro" id="IPR037257">
    <property type="entry name" value="T2SS_E_N_sf"/>
</dbReference>
<comment type="similarity">
    <text evidence="2">Belongs to the GSP E family.</text>
</comment>
<dbReference type="CDD" id="cd01129">
    <property type="entry name" value="PulE-GspE-like"/>
    <property type="match status" value="1"/>
</dbReference>
<comment type="subcellular location">
    <subcellularLocation>
        <location evidence="1">Cytoplasm</location>
    </subcellularLocation>
</comment>
<evidence type="ECO:0000259" key="6">
    <source>
        <dbReference type="PROSITE" id="PS00662"/>
    </source>
</evidence>
<dbReference type="InterPro" id="IPR007831">
    <property type="entry name" value="T2SS_GspE_N"/>
</dbReference>
<dbReference type="InterPro" id="IPR003593">
    <property type="entry name" value="AAA+_ATPase"/>
</dbReference>
<evidence type="ECO:0000256" key="1">
    <source>
        <dbReference type="ARBA" id="ARBA00004496"/>
    </source>
</evidence>
<dbReference type="SMART" id="SM00382">
    <property type="entry name" value="AAA"/>
    <property type="match status" value="1"/>
</dbReference>
<dbReference type="NCBIfam" id="TIGR02538">
    <property type="entry name" value="type_IV_pilB"/>
    <property type="match status" value="1"/>
</dbReference>
<dbReference type="SUPFAM" id="SSF160246">
    <property type="entry name" value="EspE N-terminal domain-like"/>
    <property type="match status" value="1"/>
</dbReference>
<dbReference type="PANTHER" id="PTHR30258:SF1">
    <property type="entry name" value="PROTEIN TRANSPORT PROTEIN HOFB HOMOLOG"/>
    <property type="match status" value="1"/>
</dbReference>
<gene>
    <name evidence="7" type="primary">pilB</name>
    <name evidence="7" type="ORF">GCM10023338_02230</name>
</gene>
<proteinExistence type="inferred from homology"/>
<dbReference type="Pfam" id="PF00437">
    <property type="entry name" value="T2SSE"/>
    <property type="match status" value="1"/>
</dbReference>
<evidence type="ECO:0000313" key="7">
    <source>
        <dbReference type="EMBL" id="GAA5094227.1"/>
    </source>
</evidence>
<sequence>MTRLMQNNLVKALLAKSIITKEHLDRADTLMQAERCSFVKALLTLNISANEIYKVTQEISNAPRFDMRAFDLSIKQPDFLTTEEMEKNLIFPLRLKNGILYVAVADPFDSRMLETLRFKSRAIIEPVLVAPSQLVAQFQSHGGVNREKLQNLFNQMEKEKPSDQDNSEAAVTFDLLSETDNSPIIRFINGVLADAITRGVSDLHFEPYEHSYRIRFRIDGVLQEAFAPPEAFRDQIAARIKVMSQLDITEKRVPQDGRIKVSLKGKIIDFRISVCPTLWGEKVVMRILDSSAANLNIEILGFTDIQKKNIFDAIAKPQGMILVTGPTGSGKTVTLYTCLGILNKPTTNISTAEDPVEINLEGINQVPVNPKVGLDFAAALKSFLRQDPDIIMVGEIRDLETADIAIKAAQTGHLVLSTLHTNSAPETLTRLINMGVETFNIASTVHLIIAQRLARRLCSYCKEPVRVDPRTLEGLGFTSMQLTGEIFGPVGCDMCNKGYKGRVGIYEVMPISDTMERMILDKASAVDIADQAELEGVDSIRKSAIKAVVAGVTSVDELLRVTTD</sequence>
<dbReference type="InterPro" id="IPR001482">
    <property type="entry name" value="T2SS/T4SS_dom"/>
</dbReference>
<evidence type="ECO:0000256" key="3">
    <source>
        <dbReference type="ARBA" id="ARBA00022490"/>
    </source>
</evidence>
<comment type="caution">
    <text evidence="7">The sequence shown here is derived from an EMBL/GenBank/DDBJ whole genome shotgun (WGS) entry which is preliminary data.</text>
</comment>
<evidence type="ECO:0000256" key="4">
    <source>
        <dbReference type="ARBA" id="ARBA00022741"/>
    </source>
</evidence>
<dbReference type="Gene3D" id="3.40.50.300">
    <property type="entry name" value="P-loop containing nucleotide triphosphate hydrolases"/>
    <property type="match status" value="1"/>
</dbReference>
<keyword evidence="3" id="KW-0963">Cytoplasm</keyword>
<evidence type="ECO:0000256" key="5">
    <source>
        <dbReference type="ARBA" id="ARBA00022840"/>
    </source>
</evidence>
<dbReference type="InterPro" id="IPR027417">
    <property type="entry name" value="P-loop_NTPase"/>
</dbReference>
<dbReference type="SUPFAM" id="SSF52540">
    <property type="entry name" value="P-loop containing nucleoside triphosphate hydrolases"/>
    <property type="match status" value="1"/>
</dbReference>
<dbReference type="PROSITE" id="PS00662">
    <property type="entry name" value="T2SP_E"/>
    <property type="match status" value="1"/>
</dbReference>
<dbReference type="Pfam" id="PF05157">
    <property type="entry name" value="MshEN"/>
    <property type="match status" value="1"/>
</dbReference>
<dbReference type="Gene3D" id="3.30.450.90">
    <property type="match status" value="1"/>
</dbReference>
<evidence type="ECO:0000313" key="8">
    <source>
        <dbReference type="Proteomes" id="UP001500631"/>
    </source>
</evidence>
<organism evidence="7 8">
    <name type="scientific">Wohlfahrtiimonas larvae</name>
    <dbReference type="NCBI Taxonomy" id="1157986"/>
    <lineage>
        <taxon>Bacteria</taxon>
        <taxon>Pseudomonadati</taxon>
        <taxon>Pseudomonadota</taxon>
        <taxon>Gammaproteobacteria</taxon>
        <taxon>Cardiobacteriales</taxon>
        <taxon>Ignatzschineriaceae</taxon>
        <taxon>Wohlfahrtiimonas</taxon>
    </lineage>
</organism>
<dbReference type="Proteomes" id="UP001500631">
    <property type="component" value="Unassembled WGS sequence"/>
</dbReference>
<keyword evidence="8" id="KW-1185">Reference proteome</keyword>
<protein>
    <submittedName>
        <fullName evidence="7">Type IV-A pilus assembly ATPase PilB</fullName>
    </submittedName>
</protein>
<dbReference type="InterPro" id="IPR013374">
    <property type="entry name" value="ATPase_typ4_pilus-assembl_PilB"/>
</dbReference>
<dbReference type="PANTHER" id="PTHR30258">
    <property type="entry name" value="TYPE II SECRETION SYSTEM PROTEIN GSPE-RELATED"/>
    <property type="match status" value="1"/>
</dbReference>
<name>A0ABP9MFD0_9GAMM</name>
<accession>A0ABP9MFD0</accession>
<dbReference type="Gene3D" id="3.30.300.160">
    <property type="entry name" value="Type II secretion system, protein E, N-terminal domain"/>
    <property type="match status" value="1"/>
</dbReference>